<feature type="region of interest" description="Disordered" evidence="8">
    <location>
        <begin position="904"/>
        <end position="1008"/>
    </location>
</feature>
<evidence type="ECO:0000256" key="2">
    <source>
        <dbReference type="ARBA" id="ARBA00006533"/>
    </source>
</evidence>
<dbReference type="GO" id="GO:0051301">
    <property type="term" value="P:cell division"/>
    <property type="evidence" value="ECO:0007669"/>
    <property type="project" value="UniProtKB-KW"/>
</dbReference>
<dbReference type="SUPFAM" id="SSF48371">
    <property type="entry name" value="ARM repeat"/>
    <property type="match status" value="1"/>
</dbReference>
<name>A0A8H6Y9T5_9AGAR</name>
<reference evidence="10" key="1">
    <citation type="submission" date="2020-05" db="EMBL/GenBank/DDBJ databases">
        <title>Mycena genomes resolve the evolution of fungal bioluminescence.</title>
        <authorList>
            <person name="Tsai I.J."/>
        </authorList>
    </citation>
    <scope>NUCLEOTIDE SEQUENCE</scope>
    <source>
        <strain evidence="10">160909Yilan</strain>
    </source>
</reference>
<dbReference type="Pfam" id="PF12719">
    <property type="entry name" value="Cnd3"/>
    <property type="match status" value="2"/>
</dbReference>
<dbReference type="PANTHER" id="PTHR14418:SF5">
    <property type="entry name" value="CONDENSIN COMPLEX SUBUNIT 3"/>
    <property type="match status" value="1"/>
</dbReference>
<dbReference type="GO" id="GO:0000796">
    <property type="term" value="C:condensin complex"/>
    <property type="evidence" value="ECO:0007669"/>
    <property type="project" value="InterPro"/>
</dbReference>
<accession>A0A8H6Y9T5</accession>
<dbReference type="InterPro" id="IPR011989">
    <property type="entry name" value="ARM-like"/>
</dbReference>
<keyword evidence="5" id="KW-0498">Mitosis</keyword>
<dbReference type="OrthoDB" id="27187at2759"/>
<evidence type="ECO:0000256" key="8">
    <source>
        <dbReference type="SAM" id="MobiDB-lite"/>
    </source>
</evidence>
<dbReference type="GO" id="GO:0007076">
    <property type="term" value="P:mitotic chromosome condensation"/>
    <property type="evidence" value="ECO:0007669"/>
    <property type="project" value="InterPro"/>
</dbReference>
<comment type="similarity">
    <text evidence="2">Belongs to the CND3 (condensin subunit 3) family.</text>
</comment>
<sequence>MPARTLPPAVDAIPPIFEKVARIFDQAQTSTANHQKNFVALHKLHSEAACTKKLAGECDFEDIFLGMVARVIPAKKGVATADRVIKFIGGYVKYLNEKAADEREDDSDSDATDTTASRFTAKLLKFLLRGFQAKDKFVRYRVVCITGEMISVLGELDVVIYDNLQKALLDRIYDKEVMVRSQVVIALSKLAASDAEEGEPSEVMQVLVDTLSHDLSPEVRRVTLARIPVNSSSLPALLARARDTETTIRKLLYSSVLTQAASQTLTTAQRQLLVLHGLGDREETVRTAATDLLVTWIDAIAEGEETEEDLVSRFTDIDISETQEKPLTTSEKKQQKLIQTLPNAFADAYFDFAHLTPERGFLVRVFVDLCQKDKDRGELKMESGGIPVVTSCAFRIEQGYNSLIAVNEKDEEKVHEKRAKEFILAELLKLAVNLDYSDEIGRRKMFSLVRTMLTSHELPLDLVPRCLDVLRKFSPNERDLIRVVVEIIGDLRDPGDEDDGGAADQTQDTINPEDAVDTSFDIEQGPSPKSLGKARETMSPEEQGHADLTDMRCLILCIGMLERVNGTLDENSTLQGLLRDLIMPSVKRKEQQFKEKGSIALGLICLISKDTHDQTLRDFLTEARKDDVPEPGYSLNPAGRHAPALLAFLVTELEKETSPKVLALLGMGIAKLLLCGMIVNEDVVKRLLVVYFSPHNAGNQELKQYLTSFAHVYSRSSSKNQQTMREIFIDVFLELSKLRQRPDAEKDVLSLTSVTHMWMDWTDHTQVQDPNGHPGDAGKAGDPLIQFDMANDIIRSLLTKKMPKEDKRILCQMLLKLHIPEEVDADKIRTLKLLIDNVSTRRPLHDATAHNALKKFDAAIQKKFGKELEGFSEAEYRELQKLQDLFDFLDDIIPEDDDEIIDIDSKKKGKKRRSRSVASMATDDDGASVASSRRKPEKKRRRLSASDDEESDSGDDRTARGAPPPPTRTLPKRAAAKKEVIMISSDDEEDDVDTAPTLRKGRPRVSVRTRKTQEEAMIDADIDDLLDEGFTEIHPDSIINDSDEEDEVNDLLVND</sequence>
<evidence type="ECO:0000259" key="9">
    <source>
        <dbReference type="Pfam" id="PF12719"/>
    </source>
</evidence>
<evidence type="ECO:0000256" key="6">
    <source>
        <dbReference type="ARBA" id="ARBA00023067"/>
    </source>
</evidence>
<feature type="domain" description="Nuclear condensin complex subunit 3 C-terminal" evidence="9">
    <location>
        <begin position="552"/>
        <end position="626"/>
    </location>
</feature>
<keyword evidence="3" id="KW-0158">Chromosome</keyword>
<comment type="caution">
    <text evidence="10">The sequence shown here is derived from an EMBL/GenBank/DDBJ whole genome shotgun (WGS) entry which is preliminary data.</text>
</comment>
<keyword evidence="4" id="KW-0132">Cell division</keyword>
<proteinExistence type="inferred from homology"/>
<dbReference type="PANTHER" id="PTHR14418">
    <property type="entry name" value="CONDENSIN COMPLEX SUBUNIT 3-RELATED"/>
    <property type="match status" value="1"/>
</dbReference>
<feature type="region of interest" description="Disordered" evidence="8">
    <location>
        <begin position="492"/>
        <end position="544"/>
    </location>
</feature>
<dbReference type="GO" id="GO:0000793">
    <property type="term" value="C:condensed chromosome"/>
    <property type="evidence" value="ECO:0007669"/>
    <property type="project" value="TreeGrafter"/>
</dbReference>
<dbReference type="InterPro" id="IPR027165">
    <property type="entry name" value="CND3"/>
</dbReference>
<evidence type="ECO:0000256" key="5">
    <source>
        <dbReference type="ARBA" id="ARBA00022776"/>
    </source>
</evidence>
<dbReference type="Proteomes" id="UP000623467">
    <property type="component" value="Unassembled WGS sequence"/>
</dbReference>
<gene>
    <name evidence="10" type="ORF">MSAN_01393800</name>
</gene>
<dbReference type="Gene3D" id="1.25.10.10">
    <property type="entry name" value="Leucine-rich Repeat Variant"/>
    <property type="match status" value="1"/>
</dbReference>
<keyword evidence="7" id="KW-0131">Cell cycle</keyword>
<evidence type="ECO:0000256" key="3">
    <source>
        <dbReference type="ARBA" id="ARBA00022454"/>
    </source>
</evidence>
<keyword evidence="11" id="KW-1185">Reference proteome</keyword>
<dbReference type="InterPro" id="IPR016024">
    <property type="entry name" value="ARM-type_fold"/>
</dbReference>
<dbReference type="InterPro" id="IPR025977">
    <property type="entry name" value="Cnd3_C"/>
</dbReference>
<evidence type="ECO:0000313" key="11">
    <source>
        <dbReference type="Proteomes" id="UP000623467"/>
    </source>
</evidence>
<feature type="region of interest" description="Disordered" evidence="8">
    <location>
        <begin position="1035"/>
        <end position="1055"/>
    </location>
</feature>
<evidence type="ECO:0000256" key="7">
    <source>
        <dbReference type="ARBA" id="ARBA00023306"/>
    </source>
</evidence>
<feature type="domain" description="Nuclear condensin complex subunit 3 C-terminal" evidence="9">
    <location>
        <begin position="641"/>
        <end position="819"/>
    </location>
</feature>
<comment type="subcellular location">
    <subcellularLocation>
        <location evidence="1">Chromosome</location>
    </subcellularLocation>
</comment>
<evidence type="ECO:0000256" key="4">
    <source>
        <dbReference type="ARBA" id="ARBA00022618"/>
    </source>
</evidence>
<feature type="compositionally biased region" description="Basic residues" evidence="8">
    <location>
        <begin position="999"/>
        <end position="1008"/>
    </location>
</feature>
<evidence type="ECO:0000256" key="1">
    <source>
        <dbReference type="ARBA" id="ARBA00004286"/>
    </source>
</evidence>
<feature type="compositionally biased region" description="Basic residues" evidence="8">
    <location>
        <begin position="932"/>
        <end position="943"/>
    </location>
</feature>
<evidence type="ECO:0000313" key="10">
    <source>
        <dbReference type="EMBL" id="KAF7354796.1"/>
    </source>
</evidence>
<dbReference type="AlphaFoldDB" id="A0A8H6Y9T5"/>
<keyword evidence="6" id="KW-0226">DNA condensation</keyword>
<organism evidence="10 11">
    <name type="scientific">Mycena sanguinolenta</name>
    <dbReference type="NCBI Taxonomy" id="230812"/>
    <lineage>
        <taxon>Eukaryota</taxon>
        <taxon>Fungi</taxon>
        <taxon>Dikarya</taxon>
        <taxon>Basidiomycota</taxon>
        <taxon>Agaricomycotina</taxon>
        <taxon>Agaricomycetes</taxon>
        <taxon>Agaricomycetidae</taxon>
        <taxon>Agaricales</taxon>
        <taxon>Marasmiineae</taxon>
        <taxon>Mycenaceae</taxon>
        <taxon>Mycena</taxon>
    </lineage>
</organism>
<protein>
    <submittedName>
        <fullName evidence="10">Chromosome condensation complex protein</fullName>
    </submittedName>
</protein>
<dbReference type="EMBL" id="JACAZH010000011">
    <property type="protein sequence ID" value="KAF7354796.1"/>
    <property type="molecule type" value="Genomic_DNA"/>
</dbReference>
<feature type="compositionally biased region" description="Basic and acidic residues" evidence="8">
    <location>
        <begin position="533"/>
        <end position="544"/>
    </location>
</feature>